<evidence type="ECO:0000313" key="1">
    <source>
        <dbReference type="EMBL" id="CAF1676572.1"/>
    </source>
</evidence>
<proteinExistence type="predicted"/>
<evidence type="ECO:0000313" key="2">
    <source>
        <dbReference type="EMBL" id="CAF4560847.1"/>
    </source>
</evidence>
<feature type="non-terminal residue" evidence="1">
    <location>
        <position position="117"/>
    </location>
</feature>
<dbReference type="EMBL" id="CAJNOK010077342">
    <property type="protein sequence ID" value="CAF1676572.1"/>
    <property type="molecule type" value="Genomic_DNA"/>
</dbReference>
<sequence length="117" mass="13834">QKYDGTFEQYKFHLNIQHNKKLSISTEHRLNKKLYRSEFDESQIPLLTQQICDTCEQLLELLQDLIDNGGQMIEGKNEKTLQITEHNDKLEINIKIILYIGRTARNFQTTLNLNQIK</sequence>
<dbReference type="AlphaFoldDB" id="A0A8S2GBJ3"/>
<accession>A0A8S2GBJ3</accession>
<organism evidence="1 3">
    <name type="scientific">Didymodactylos carnosus</name>
    <dbReference type="NCBI Taxonomy" id="1234261"/>
    <lineage>
        <taxon>Eukaryota</taxon>
        <taxon>Metazoa</taxon>
        <taxon>Spiralia</taxon>
        <taxon>Gnathifera</taxon>
        <taxon>Rotifera</taxon>
        <taxon>Eurotatoria</taxon>
        <taxon>Bdelloidea</taxon>
        <taxon>Philodinida</taxon>
        <taxon>Philodinidae</taxon>
        <taxon>Didymodactylos</taxon>
    </lineage>
</organism>
<dbReference type="EMBL" id="CAJOBA010113559">
    <property type="protein sequence ID" value="CAF4560847.1"/>
    <property type="molecule type" value="Genomic_DNA"/>
</dbReference>
<reference evidence="1" key="1">
    <citation type="submission" date="2021-02" db="EMBL/GenBank/DDBJ databases">
        <authorList>
            <person name="Nowell W R."/>
        </authorList>
    </citation>
    <scope>NUCLEOTIDE SEQUENCE</scope>
</reference>
<gene>
    <name evidence="1" type="ORF">OVA965_LOCUS45912</name>
    <name evidence="2" type="ORF">TMI583_LOCUS49918</name>
</gene>
<name>A0A8S2GBJ3_9BILA</name>
<dbReference type="Proteomes" id="UP000677228">
    <property type="component" value="Unassembled WGS sequence"/>
</dbReference>
<feature type="non-terminal residue" evidence="1">
    <location>
        <position position="1"/>
    </location>
</feature>
<comment type="caution">
    <text evidence="1">The sequence shown here is derived from an EMBL/GenBank/DDBJ whole genome shotgun (WGS) entry which is preliminary data.</text>
</comment>
<protein>
    <submittedName>
        <fullName evidence="1">Uncharacterized protein</fullName>
    </submittedName>
</protein>
<dbReference type="Proteomes" id="UP000682733">
    <property type="component" value="Unassembled WGS sequence"/>
</dbReference>
<evidence type="ECO:0000313" key="3">
    <source>
        <dbReference type="Proteomes" id="UP000677228"/>
    </source>
</evidence>